<keyword evidence="3" id="KW-1185">Reference proteome</keyword>
<organism evidence="2 3">
    <name type="scientific">Salinithrix halophila</name>
    <dbReference type="NCBI Taxonomy" id="1485204"/>
    <lineage>
        <taxon>Bacteria</taxon>
        <taxon>Bacillati</taxon>
        <taxon>Bacillota</taxon>
        <taxon>Bacilli</taxon>
        <taxon>Bacillales</taxon>
        <taxon>Thermoactinomycetaceae</taxon>
        <taxon>Salinithrix</taxon>
    </lineage>
</organism>
<dbReference type="EMBL" id="JBHSAP010000015">
    <property type="protein sequence ID" value="MFC4077214.1"/>
    <property type="molecule type" value="Genomic_DNA"/>
</dbReference>
<comment type="caution">
    <text evidence="2">The sequence shown here is derived from an EMBL/GenBank/DDBJ whole genome shotgun (WGS) entry which is preliminary data.</text>
</comment>
<dbReference type="InterPro" id="IPR047763">
    <property type="entry name" value="PG_bind_dom_phiBT1-type"/>
</dbReference>
<accession>A0ABV8JIN5</accession>
<sequence>MGSNPTLSANREGTGSRPIWGGFFLHVPLAVGERYYKVGPGPRFSEVDKKACAAFQRDQGFTWSSADGYPGPVTWKRLMEEIEREEKAHSEEEGEIPSHYRGVLRPR</sequence>
<dbReference type="InterPro" id="IPR036366">
    <property type="entry name" value="PGBDSf"/>
</dbReference>
<dbReference type="Gene3D" id="1.10.101.10">
    <property type="entry name" value="PGBD-like superfamily/PGBD"/>
    <property type="match status" value="1"/>
</dbReference>
<proteinExistence type="predicted"/>
<dbReference type="InterPro" id="IPR036365">
    <property type="entry name" value="PGBD-like_sf"/>
</dbReference>
<feature type="region of interest" description="Disordered" evidence="1">
    <location>
        <begin position="85"/>
        <end position="107"/>
    </location>
</feature>
<dbReference type="Proteomes" id="UP001595843">
    <property type="component" value="Unassembled WGS sequence"/>
</dbReference>
<evidence type="ECO:0000256" key="1">
    <source>
        <dbReference type="SAM" id="MobiDB-lite"/>
    </source>
</evidence>
<evidence type="ECO:0000313" key="2">
    <source>
        <dbReference type="EMBL" id="MFC4077214.1"/>
    </source>
</evidence>
<dbReference type="NCBIfam" id="NF038080">
    <property type="entry name" value="PG_bind_siph"/>
    <property type="match status" value="1"/>
</dbReference>
<protein>
    <submittedName>
        <fullName evidence="2">Peptidoglycan-binding protein</fullName>
    </submittedName>
</protein>
<dbReference type="SUPFAM" id="SSF47090">
    <property type="entry name" value="PGBD-like"/>
    <property type="match status" value="1"/>
</dbReference>
<name>A0ABV8JIN5_9BACL</name>
<gene>
    <name evidence="2" type="ORF">ACFOUO_10435</name>
</gene>
<evidence type="ECO:0000313" key="3">
    <source>
        <dbReference type="Proteomes" id="UP001595843"/>
    </source>
</evidence>
<reference evidence="3" key="1">
    <citation type="journal article" date="2019" name="Int. J. Syst. Evol. Microbiol.">
        <title>The Global Catalogue of Microorganisms (GCM) 10K type strain sequencing project: providing services to taxonomists for standard genome sequencing and annotation.</title>
        <authorList>
            <consortium name="The Broad Institute Genomics Platform"/>
            <consortium name="The Broad Institute Genome Sequencing Center for Infectious Disease"/>
            <person name="Wu L."/>
            <person name="Ma J."/>
        </authorList>
    </citation>
    <scope>NUCLEOTIDE SEQUENCE [LARGE SCALE GENOMIC DNA]</scope>
    <source>
        <strain evidence="3">IBRC-M 10813</strain>
    </source>
</reference>